<accession>V4AYB4</accession>
<dbReference type="RefSeq" id="XP_009050674.1">
    <property type="nucleotide sequence ID" value="XM_009052426.1"/>
</dbReference>
<feature type="compositionally biased region" description="Polar residues" evidence="2">
    <location>
        <begin position="276"/>
        <end position="290"/>
    </location>
</feature>
<dbReference type="Proteomes" id="UP000030746">
    <property type="component" value="Unassembled WGS sequence"/>
</dbReference>
<dbReference type="HOGENOM" id="CLU_419963_0_0_1"/>
<feature type="coiled-coil region" evidence="1">
    <location>
        <begin position="57"/>
        <end position="91"/>
    </location>
</feature>
<organism evidence="3 4">
    <name type="scientific">Lottia gigantea</name>
    <name type="common">Giant owl limpet</name>
    <dbReference type="NCBI Taxonomy" id="225164"/>
    <lineage>
        <taxon>Eukaryota</taxon>
        <taxon>Metazoa</taxon>
        <taxon>Spiralia</taxon>
        <taxon>Lophotrochozoa</taxon>
        <taxon>Mollusca</taxon>
        <taxon>Gastropoda</taxon>
        <taxon>Patellogastropoda</taxon>
        <taxon>Lottioidea</taxon>
        <taxon>Lottiidae</taxon>
        <taxon>Lottia</taxon>
    </lineage>
</organism>
<dbReference type="OMA" id="TERMYES"/>
<proteinExistence type="predicted"/>
<dbReference type="GeneID" id="20242615"/>
<feature type="region of interest" description="Disordered" evidence="2">
    <location>
        <begin position="141"/>
        <end position="299"/>
    </location>
</feature>
<sequence>MAKVEVLNRSKSSIWQPNQPLKVKCQIQHRSDILMKEQVKNIEHCQDFLKMAVKGLKHIKSEDVQEKKNRIEEIEKNLEKQILILQVMEKINVELVYARADLDTALYENHGDINAARKRVIWLEDKMGELCGRKRITSKTPKKEVTINSVESEKTLENNEKLSDTNQLPEVDQITYPSESDPKHGTADAIGTDSVIARVTTEETEEQDDMHGHSKEQDTEIDHSEEEDKEMDHSEEEDNKSDHSEEQDKEVDHSEKDREREPSEKKTTDMIEADNTEFSLVKQSTSINRDQSNDDNKRAASPTFLTEVSAFDSLNTKPNRKGFVCTVEEDAARDYWKSEHHRLDLGDYFNELIDNDPLSYHNLGMAIPGCFIEREDSDYDDLPWRMRRRGSDIKDIHRIALDKLAVKLKKMYSKVYDAAMLSVLPSNKQAQNGDTTVTTNKLMSQGSGKKTQDTFALPAVVPTKRGGKAGATKMVYYPKPIPPPEVLPITRTSKDKEFPRYSNAFSLPGADIRRPASRIVDQRNLIDETKLVLYREKPKPKREGPSTTERRFRRMLERDRTLSSTSSEKKLRKSFVMAKNLARVGGDNTKKKGYYYTTLFFFSCLLDSSRFFTIFLSKISMCKQIFLKILKHLSMKTSNKRIYITNNLMANKV</sequence>
<dbReference type="AlphaFoldDB" id="V4AYB4"/>
<dbReference type="KEGG" id="lgi:LOTGIDRAFT_174088"/>
<keyword evidence="4" id="KW-1185">Reference proteome</keyword>
<protein>
    <submittedName>
        <fullName evidence="3">Uncharacterized protein</fullName>
    </submittedName>
</protein>
<evidence type="ECO:0000313" key="4">
    <source>
        <dbReference type="Proteomes" id="UP000030746"/>
    </source>
</evidence>
<feature type="compositionally biased region" description="Acidic residues" evidence="2">
    <location>
        <begin position="223"/>
        <end position="239"/>
    </location>
</feature>
<feature type="compositionally biased region" description="Basic and acidic residues" evidence="2">
    <location>
        <begin position="209"/>
        <end position="222"/>
    </location>
</feature>
<dbReference type="CTD" id="20242615"/>
<feature type="region of interest" description="Disordered" evidence="2">
    <location>
        <begin position="429"/>
        <end position="449"/>
    </location>
</feature>
<gene>
    <name evidence="3" type="ORF">LOTGIDRAFT_174088</name>
</gene>
<evidence type="ECO:0000313" key="3">
    <source>
        <dbReference type="EMBL" id="ESO98616.1"/>
    </source>
</evidence>
<feature type="compositionally biased region" description="Basic and acidic residues" evidence="2">
    <location>
        <begin position="141"/>
        <end position="163"/>
    </location>
</feature>
<dbReference type="OrthoDB" id="10031548at2759"/>
<dbReference type="EMBL" id="KB201234">
    <property type="protein sequence ID" value="ESO98616.1"/>
    <property type="molecule type" value="Genomic_DNA"/>
</dbReference>
<evidence type="ECO:0000256" key="1">
    <source>
        <dbReference type="SAM" id="Coils"/>
    </source>
</evidence>
<name>V4AYB4_LOTGI</name>
<keyword evidence="1" id="KW-0175">Coiled coil</keyword>
<reference evidence="3 4" key="1">
    <citation type="journal article" date="2013" name="Nature">
        <title>Insights into bilaterian evolution from three spiralian genomes.</title>
        <authorList>
            <person name="Simakov O."/>
            <person name="Marletaz F."/>
            <person name="Cho S.J."/>
            <person name="Edsinger-Gonzales E."/>
            <person name="Havlak P."/>
            <person name="Hellsten U."/>
            <person name="Kuo D.H."/>
            <person name="Larsson T."/>
            <person name="Lv J."/>
            <person name="Arendt D."/>
            <person name="Savage R."/>
            <person name="Osoegawa K."/>
            <person name="de Jong P."/>
            <person name="Grimwood J."/>
            <person name="Chapman J.A."/>
            <person name="Shapiro H."/>
            <person name="Aerts A."/>
            <person name="Otillar R.P."/>
            <person name="Terry A.Y."/>
            <person name="Boore J.L."/>
            <person name="Grigoriev I.V."/>
            <person name="Lindberg D.R."/>
            <person name="Seaver E.C."/>
            <person name="Weisblat D.A."/>
            <person name="Putnam N.H."/>
            <person name="Rokhsar D.S."/>
        </authorList>
    </citation>
    <scope>NUCLEOTIDE SEQUENCE [LARGE SCALE GENOMIC DNA]</scope>
</reference>
<evidence type="ECO:0000256" key="2">
    <source>
        <dbReference type="SAM" id="MobiDB-lite"/>
    </source>
</evidence>
<feature type="compositionally biased region" description="Basic and acidic residues" evidence="2">
    <location>
        <begin position="240"/>
        <end position="269"/>
    </location>
</feature>